<dbReference type="SUPFAM" id="SSF53822">
    <property type="entry name" value="Periplasmic binding protein-like I"/>
    <property type="match status" value="1"/>
</dbReference>
<dbReference type="PROSITE" id="PS50932">
    <property type="entry name" value="HTH_LACI_2"/>
    <property type="match status" value="1"/>
</dbReference>
<dbReference type="PRINTS" id="PR00036">
    <property type="entry name" value="HTHLACI"/>
</dbReference>
<dbReference type="AlphaFoldDB" id="A0A1I7GBQ0"/>
<accession>A0A1I7GBQ0</accession>
<organism evidence="5 6">
    <name type="scientific">Alicyclobacillus macrosporangiidus</name>
    <dbReference type="NCBI Taxonomy" id="392015"/>
    <lineage>
        <taxon>Bacteria</taxon>
        <taxon>Bacillati</taxon>
        <taxon>Bacillota</taxon>
        <taxon>Bacilli</taxon>
        <taxon>Bacillales</taxon>
        <taxon>Alicyclobacillaceae</taxon>
        <taxon>Alicyclobacillus</taxon>
    </lineage>
</organism>
<evidence type="ECO:0000259" key="4">
    <source>
        <dbReference type="PROSITE" id="PS50932"/>
    </source>
</evidence>
<dbReference type="EMBL" id="FPBV01000002">
    <property type="protein sequence ID" value="SFU45902.1"/>
    <property type="molecule type" value="Genomic_DNA"/>
</dbReference>
<dbReference type="GO" id="GO:0003700">
    <property type="term" value="F:DNA-binding transcription factor activity"/>
    <property type="evidence" value="ECO:0007669"/>
    <property type="project" value="TreeGrafter"/>
</dbReference>
<keyword evidence="6" id="KW-1185">Reference proteome</keyword>
<dbReference type="Pfam" id="PF00356">
    <property type="entry name" value="LacI"/>
    <property type="match status" value="1"/>
</dbReference>
<dbReference type="Gene3D" id="1.10.260.40">
    <property type="entry name" value="lambda repressor-like DNA-binding domains"/>
    <property type="match status" value="1"/>
</dbReference>
<dbReference type="InterPro" id="IPR046335">
    <property type="entry name" value="LacI/GalR-like_sensor"/>
</dbReference>
<keyword evidence="1" id="KW-0805">Transcription regulation</keyword>
<dbReference type="PANTHER" id="PTHR30146">
    <property type="entry name" value="LACI-RELATED TRANSCRIPTIONAL REPRESSOR"/>
    <property type="match status" value="1"/>
</dbReference>
<dbReference type="RefSeq" id="WP_074949495.1">
    <property type="nucleotide sequence ID" value="NZ_FPBV01000002.1"/>
</dbReference>
<proteinExistence type="predicted"/>
<dbReference type="Gene3D" id="3.40.50.2300">
    <property type="match status" value="2"/>
</dbReference>
<dbReference type="InterPro" id="IPR000843">
    <property type="entry name" value="HTH_LacI"/>
</dbReference>
<dbReference type="PROSITE" id="PS00356">
    <property type="entry name" value="HTH_LACI_1"/>
    <property type="match status" value="1"/>
</dbReference>
<evidence type="ECO:0000313" key="6">
    <source>
        <dbReference type="Proteomes" id="UP000183508"/>
    </source>
</evidence>
<dbReference type="Proteomes" id="UP000183508">
    <property type="component" value="Unassembled WGS sequence"/>
</dbReference>
<dbReference type="SMART" id="SM00354">
    <property type="entry name" value="HTH_LACI"/>
    <property type="match status" value="1"/>
</dbReference>
<dbReference type="CDD" id="cd01392">
    <property type="entry name" value="HTH_LacI"/>
    <property type="match status" value="1"/>
</dbReference>
<protein>
    <submittedName>
        <fullName evidence="5">LacI family transcriptional regulator</fullName>
    </submittedName>
</protein>
<evidence type="ECO:0000256" key="1">
    <source>
        <dbReference type="ARBA" id="ARBA00023015"/>
    </source>
</evidence>
<sequence>MRVTIRDVAKHAGVSPATVSRVLNRPELVDPATREKVRRSMDELDFQPSAAARGLSVRRTDTIGLIVPGITNLFFNELYAGIEQAASRHGRKVLMFNTENSAHRVLDAFSFMRQHEVDGILYTSETLDENADPLLQRIGIPVVLALTESLAKTPLSAYKVDERRAVFDAVAYLVTRGHRRIGFLGGQMPHDITGQQRYEGFLQAVRHFGLESGEACVEFGDYRMESGYTSMQRLLERQSELRLTAVAAASDEMALGAIRCLNDRGFRVPDDMSVMGFDNLQIASMLTPRLTTVAQPFREIGARAVERLVELTEHPHLSSAEHGVHYLPHHIVERESVRPILDGLDSRP</sequence>
<keyword evidence="3" id="KW-0804">Transcription</keyword>
<keyword evidence="2" id="KW-0238">DNA-binding</keyword>
<dbReference type="OrthoDB" id="9796186at2"/>
<name>A0A1I7GBQ0_9BACL</name>
<dbReference type="InterPro" id="IPR010982">
    <property type="entry name" value="Lambda_DNA-bd_dom_sf"/>
</dbReference>
<evidence type="ECO:0000256" key="2">
    <source>
        <dbReference type="ARBA" id="ARBA00023125"/>
    </source>
</evidence>
<reference evidence="6" key="1">
    <citation type="submission" date="2016-10" db="EMBL/GenBank/DDBJ databases">
        <authorList>
            <person name="Varghese N."/>
        </authorList>
    </citation>
    <scope>NUCLEOTIDE SEQUENCE [LARGE SCALE GENOMIC DNA]</scope>
    <source>
        <strain evidence="6">DSM 17980</strain>
    </source>
</reference>
<dbReference type="Pfam" id="PF13377">
    <property type="entry name" value="Peripla_BP_3"/>
    <property type="match status" value="1"/>
</dbReference>
<dbReference type="STRING" id="392015.SAMN05421543_102124"/>
<dbReference type="SUPFAM" id="SSF47413">
    <property type="entry name" value="lambda repressor-like DNA-binding domains"/>
    <property type="match status" value="1"/>
</dbReference>
<feature type="domain" description="HTH lacI-type" evidence="4">
    <location>
        <begin position="3"/>
        <end position="57"/>
    </location>
</feature>
<dbReference type="InterPro" id="IPR028082">
    <property type="entry name" value="Peripla_BP_I"/>
</dbReference>
<dbReference type="PANTHER" id="PTHR30146:SF109">
    <property type="entry name" value="HTH-TYPE TRANSCRIPTIONAL REGULATOR GALS"/>
    <property type="match status" value="1"/>
</dbReference>
<evidence type="ECO:0000256" key="3">
    <source>
        <dbReference type="ARBA" id="ARBA00023163"/>
    </source>
</evidence>
<gene>
    <name evidence="5" type="ORF">SAMN05421543_102124</name>
</gene>
<dbReference type="GO" id="GO:0000976">
    <property type="term" value="F:transcription cis-regulatory region binding"/>
    <property type="evidence" value="ECO:0007669"/>
    <property type="project" value="TreeGrafter"/>
</dbReference>
<evidence type="ECO:0000313" key="5">
    <source>
        <dbReference type="EMBL" id="SFU45902.1"/>
    </source>
</evidence>